<dbReference type="AlphaFoldDB" id="A0A0G1B9J6"/>
<comment type="caution">
    <text evidence="3">The sequence shown here is derived from an EMBL/GenBank/DDBJ whole genome shotgun (WGS) entry which is preliminary data.</text>
</comment>
<sequence>MFNFLKSKTKNDHLQTTTLKLSGLHCTSCAANIDLALEDTPGVSSSDTSYQKSVAKITFDPEKTDLNSIKKVITNLGYQPE</sequence>
<evidence type="ECO:0000313" key="4">
    <source>
        <dbReference type="Proteomes" id="UP000033854"/>
    </source>
</evidence>
<dbReference type="Pfam" id="PF00403">
    <property type="entry name" value="HMA"/>
    <property type="match status" value="1"/>
</dbReference>
<dbReference type="SUPFAM" id="SSF55008">
    <property type="entry name" value="HMA, heavy metal-associated domain"/>
    <property type="match status" value="1"/>
</dbReference>
<dbReference type="GO" id="GO:0046872">
    <property type="term" value="F:metal ion binding"/>
    <property type="evidence" value="ECO:0007669"/>
    <property type="project" value="UniProtKB-KW"/>
</dbReference>
<dbReference type="InterPro" id="IPR036163">
    <property type="entry name" value="HMA_dom_sf"/>
</dbReference>
<reference evidence="3 4" key="1">
    <citation type="journal article" date="2015" name="Nature">
        <title>rRNA introns, odd ribosomes, and small enigmatic genomes across a large radiation of phyla.</title>
        <authorList>
            <person name="Brown C.T."/>
            <person name="Hug L.A."/>
            <person name="Thomas B.C."/>
            <person name="Sharon I."/>
            <person name="Castelle C.J."/>
            <person name="Singh A."/>
            <person name="Wilkins M.J."/>
            <person name="Williams K.H."/>
            <person name="Banfield J.F."/>
        </authorList>
    </citation>
    <scope>NUCLEOTIDE SEQUENCE [LARGE SCALE GENOMIC DNA]</scope>
</reference>
<name>A0A0G1B9J6_9BACT</name>
<evidence type="ECO:0000259" key="2">
    <source>
        <dbReference type="PROSITE" id="PS50846"/>
    </source>
</evidence>
<organism evidence="3 4">
    <name type="scientific">Candidatus Collierbacteria bacterium GW2011_GWA2_42_17</name>
    <dbReference type="NCBI Taxonomy" id="1618378"/>
    <lineage>
        <taxon>Bacteria</taxon>
        <taxon>Candidatus Collieribacteriota</taxon>
    </lineage>
</organism>
<dbReference type="InterPro" id="IPR006121">
    <property type="entry name" value="HMA_dom"/>
</dbReference>
<keyword evidence="1" id="KW-0479">Metal-binding</keyword>
<feature type="domain" description="HMA" evidence="2">
    <location>
        <begin position="15"/>
        <end position="81"/>
    </location>
</feature>
<dbReference type="EMBL" id="LCDA01000003">
    <property type="protein sequence ID" value="KKS43006.1"/>
    <property type="molecule type" value="Genomic_DNA"/>
</dbReference>
<protein>
    <submittedName>
        <fullName evidence="3">Heavy metal translocating P-type ATPase</fullName>
    </submittedName>
</protein>
<dbReference type="CDD" id="cd00371">
    <property type="entry name" value="HMA"/>
    <property type="match status" value="1"/>
</dbReference>
<gene>
    <name evidence="3" type="ORF">UV06_C0003G0007</name>
</gene>
<dbReference type="PRINTS" id="PR00946">
    <property type="entry name" value="HGSCAVENGER"/>
</dbReference>
<evidence type="ECO:0000313" key="3">
    <source>
        <dbReference type="EMBL" id="KKS43006.1"/>
    </source>
</evidence>
<dbReference type="FunFam" id="3.30.70.100:FF:000001">
    <property type="entry name" value="ATPase copper transporting beta"/>
    <property type="match status" value="1"/>
</dbReference>
<proteinExistence type="predicted"/>
<dbReference type="Gene3D" id="3.30.70.100">
    <property type="match status" value="1"/>
</dbReference>
<evidence type="ECO:0000256" key="1">
    <source>
        <dbReference type="ARBA" id="ARBA00022723"/>
    </source>
</evidence>
<dbReference type="PROSITE" id="PS50846">
    <property type="entry name" value="HMA_2"/>
    <property type="match status" value="1"/>
</dbReference>
<dbReference type="Proteomes" id="UP000033854">
    <property type="component" value="Unassembled WGS sequence"/>
</dbReference>
<dbReference type="InterPro" id="IPR001802">
    <property type="entry name" value="MerP/CopZ"/>
</dbReference>
<accession>A0A0G1B9J6</accession>